<dbReference type="eggNOG" id="COG0845">
    <property type="taxonomic scope" value="Bacteria"/>
</dbReference>
<dbReference type="SUPFAM" id="SSF111369">
    <property type="entry name" value="HlyD-like secretion proteins"/>
    <property type="match status" value="1"/>
</dbReference>
<reference evidence="8" key="1">
    <citation type="journal article" date="2013" name="ISME J.">
        <title>A small predatory core genome in the divergent marine Bacteriovorax marinus SJ and the terrestrial Bdellovibrio bacteriovorus.</title>
        <authorList>
            <person name="Crossman L.C."/>
            <person name="Chen H."/>
            <person name="Cerdeno-Tarraga A.M."/>
            <person name="Brooks K."/>
            <person name="Quail M.A."/>
            <person name="Pineiro S.A."/>
            <person name="Hobley L."/>
            <person name="Sockett R.E."/>
            <person name="Bentley S.D."/>
            <person name="Parkhill J."/>
            <person name="Williams H.N."/>
            <person name="Stine O.C."/>
        </authorList>
    </citation>
    <scope>NUCLEOTIDE SEQUENCE [LARGE SCALE GENOMIC DNA]</scope>
    <source>
        <strain evidence="8">ATCC BAA-682 / DSM 15412 / SJ</strain>
    </source>
</reference>
<comment type="similarity">
    <text evidence="1">Belongs to the membrane fusion protein (MFP) (TC 8.A.1) family.</text>
</comment>
<dbReference type="FunFam" id="2.40.30.170:FF:000010">
    <property type="entry name" value="Efflux RND transporter periplasmic adaptor subunit"/>
    <property type="match status" value="1"/>
</dbReference>
<dbReference type="Pfam" id="PF25954">
    <property type="entry name" value="Beta-barrel_RND_2"/>
    <property type="match status" value="1"/>
</dbReference>
<dbReference type="Gene3D" id="2.40.420.20">
    <property type="match status" value="1"/>
</dbReference>
<dbReference type="InterPro" id="IPR006143">
    <property type="entry name" value="RND_pump_MFP"/>
</dbReference>
<dbReference type="InterPro" id="IPR045800">
    <property type="entry name" value="HMBD"/>
</dbReference>
<dbReference type="NCBIfam" id="TIGR01730">
    <property type="entry name" value="RND_mfp"/>
    <property type="match status" value="1"/>
</dbReference>
<dbReference type="Pfam" id="PF25975">
    <property type="entry name" value="CzcB_C"/>
    <property type="match status" value="1"/>
</dbReference>
<dbReference type="Proteomes" id="UP000008963">
    <property type="component" value="Chromosome"/>
</dbReference>
<evidence type="ECO:0000259" key="5">
    <source>
        <dbReference type="Pfam" id="PF25954"/>
    </source>
</evidence>
<dbReference type="PATRIC" id="fig|862908.3.peg.1675"/>
<dbReference type="KEGG" id="bmx:BMS_1765"/>
<dbReference type="PANTHER" id="PTHR30097:SF4">
    <property type="entry name" value="SLR6042 PROTEIN"/>
    <property type="match status" value="1"/>
</dbReference>
<evidence type="ECO:0000259" key="4">
    <source>
        <dbReference type="Pfam" id="PF25919"/>
    </source>
</evidence>
<dbReference type="InterPro" id="IPR058790">
    <property type="entry name" value="BSH_CusB"/>
</dbReference>
<feature type="domain" description="CusB-like barrel-sandwich hybrid" evidence="4">
    <location>
        <begin position="169"/>
        <end position="290"/>
    </location>
</feature>
<gene>
    <name evidence="7" type="ordered locus">BMS_1765</name>
</gene>
<evidence type="ECO:0000313" key="8">
    <source>
        <dbReference type="Proteomes" id="UP000008963"/>
    </source>
</evidence>
<dbReference type="InterPro" id="IPR051909">
    <property type="entry name" value="MFP_Cation_Efflux"/>
</dbReference>
<dbReference type="GO" id="GO:0015679">
    <property type="term" value="P:plasma membrane copper ion transport"/>
    <property type="evidence" value="ECO:0007669"/>
    <property type="project" value="TreeGrafter"/>
</dbReference>
<evidence type="ECO:0000259" key="3">
    <source>
        <dbReference type="Pfam" id="PF19335"/>
    </source>
</evidence>
<feature type="domain" description="CzcB-like C-terminal circularly permuted SH3-like" evidence="6">
    <location>
        <begin position="379"/>
        <end position="438"/>
    </location>
</feature>
<dbReference type="InterPro" id="IPR058792">
    <property type="entry name" value="Beta-barrel_RND_2"/>
</dbReference>
<dbReference type="PANTHER" id="PTHR30097">
    <property type="entry name" value="CATION EFFLUX SYSTEM PROTEIN CUSB"/>
    <property type="match status" value="1"/>
</dbReference>
<dbReference type="Pfam" id="PF19335">
    <property type="entry name" value="HMBD"/>
    <property type="match status" value="1"/>
</dbReference>
<sequence length="462" mass="51901">MGKNSVNRYLIIILLFLSFGCDKSGHSNHVHDSDSKSGSVKTYYTCSMHPSVKEDAPGKCPICHMNLTKVEVDDSIESKDQVSNTPKVIYRCKDYPEVTSEVKEECPIDGTMMINDSLFEASKIVAKVKLRSSQLSHFKPDYFPVTSMRMTKRIRLLGSVLQSEEKESNIPARIGGRVEKVYVKSSGSFIRVGDPVVEIYSPKLITAGEEYLVARESFSKTKKREFKEMLEQSKEKLRLLGIRSKQIEKWYKDKTIPKNIIIYSNTTGVVRKKNAFVGAYFKEGQNFFELSDLSDVWVEMDVYEQDSSLVQLGQRVELEFSALPGVKINGVIDFINPVLDSQSRTLKVRATIKNESGKLRPGMIANAVLEIKFDGLPLVVPRSAIIDTGKRKVVWLKVSDKDFRALSIQTGFESDGYVEVVTGLKEGDQVVIEGNFLLDAQAQLFGGYEDMESSPAMEGHNH</sequence>
<dbReference type="HOGENOM" id="CLU_018816_13_1_7"/>
<keyword evidence="2" id="KW-0813">Transport</keyword>
<feature type="domain" description="CusB-like beta-barrel" evidence="5">
    <location>
        <begin position="296"/>
        <end position="369"/>
    </location>
</feature>
<dbReference type="PROSITE" id="PS51257">
    <property type="entry name" value="PROKAR_LIPOPROTEIN"/>
    <property type="match status" value="1"/>
</dbReference>
<dbReference type="GO" id="GO:0016020">
    <property type="term" value="C:membrane"/>
    <property type="evidence" value="ECO:0007669"/>
    <property type="project" value="InterPro"/>
</dbReference>
<dbReference type="Pfam" id="PF25919">
    <property type="entry name" value="BSH_CusB"/>
    <property type="match status" value="1"/>
</dbReference>
<organism evidence="7 8">
    <name type="scientific">Halobacteriovorax marinus (strain ATCC BAA-682 / DSM 15412 / SJ)</name>
    <name type="common">Bacteriovorax marinus</name>
    <dbReference type="NCBI Taxonomy" id="862908"/>
    <lineage>
        <taxon>Bacteria</taxon>
        <taxon>Pseudomonadati</taxon>
        <taxon>Bdellovibrionota</taxon>
        <taxon>Bacteriovoracia</taxon>
        <taxon>Bacteriovoracales</taxon>
        <taxon>Halobacteriovoraceae</taxon>
        <taxon>Halobacteriovorax</taxon>
    </lineage>
</organism>
<dbReference type="EMBL" id="FQ312005">
    <property type="protein sequence ID" value="CBW26590.1"/>
    <property type="molecule type" value="Genomic_DNA"/>
</dbReference>
<proteinExistence type="inferred from homology"/>
<dbReference type="GO" id="GO:0022857">
    <property type="term" value="F:transmembrane transporter activity"/>
    <property type="evidence" value="ECO:0007669"/>
    <property type="project" value="InterPro"/>
</dbReference>
<evidence type="ECO:0000259" key="6">
    <source>
        <dbReference type="Pfam" id="PF25975"/>
    </source>
</evidence>
<dbReference type="GO" id="GO:0046914">
    <property type="term" value="F:transition metal ion binding"/>
    <property type="evidence" value="ECO:0007669"/>
    <property type="project" value="TreeGrafter"/>
</dbReference>
<keyword evidence="8" id="KW-1185">Reference proteome</keyword>
<evidence type="ECO:0000256" key="1">
    <source>
        <dbReference type="ARBA" id="ARBA00009477"/>
    </source>
</evidence>
<dbReference type="GO" id="GO:0060003">
    <property type="term" value="P:copper ion export"/>
    <property type="evidence" value="ECO:0007669"/>
    <property type="project" value="TreeGrafter"/>
</dbReference>
<dbReference type="GO" id="GO:0030288">
    <property type="term" value="C:outer membrane-bounded periplasmic space"/>
    <property type="evidence" value="ECO:0007669"/>
    <property type="project" value="TreeGrafter"/>
</dbReference>
<dbReference type="InterPro" id="IPR058649">
    <property type="entry name" value="CzcB_C"/>
</dbReference>
<dbReference type="STRING" id="862908.BMS_1765"/>
<evidence type="ECO:0000256" key="2">
    <source>
        <dbReference type="ARBA" id="ARBA00022448"/>
    </source>
</evidence>
<name>E1X1T0_HALMS</name>
<protein>
    <submittedName>
        <fullName evidence="7">Metal transport-related, exported protein</fullName>
    </submittedName>
</protein>
<accession>E1X1T0</accession>
<evidence type="ECO:0000313" key="7">
    <source>
        <dbReference type="EMBL" id="CBW26590.1"/>
    </source>
</evidence>
<dbReference type="AlphaFoldDB" id="E1X1T0"/>
<feature type="domain" description="Heavy metal binding" evidence="3">
    <location>
        <begin position="43"/>
        <end position="70"/>
    </location>
</feature>
<dbReference type="Gene3D" id="2.40.30.170">
    <property type="match status" value="1"/>
</dbReference>